<reference evidence="1 2" key="1">
    <citation type="submission" date="2019-07" db="EMBL/GenBank/DDBJ databases">
        <title>Whole genome shotgun sequence of Chryseobacterium hagamense NBRC 105253.</title>
        <authorList>
            <person name="Hosoyama A."/>
            <person name="Uohara A."/>
            <person name="Ohji S."/>
            <person name="Ichikawa N."/>
        </authorList>
    </citation>
    <scope>NUCLEOTIDE SEQUENCE [LARGE SCALE GENOMIC DNA]</scope>
    <source>
        <strain evidence="1 2">NBRC 105253</strain>
    </source>
</reference>
<evidence type="ECO:0000313" key="2">
    <source>
        <dbReference type="Proteomes" id="UP000321863"/>
    </source>
</evidence>
<name>A0A511YQ90_9FLAO</name>
<dbReference type="RefSeq" id="WP_146943049.1">
    <property type="nucleotide sequence ID" value="NZ_BJYJ01000021.1"/>
</dbReference>
<dbReference type="AlphaFoldDB" id="A0A511YQ90"/>
<organism evidence="1 2">
    <name type="scientific">Chryseobacterium hagamense</name>
    <dbReference type="NCBI Taxonomy" id="395935"/>
    <lineage>
        <taxon>Bacteria</taxon>
        <taxon>Pseudomonadati</taxon>
        <taxon>Bacteroidota</taxon>
        <taxon>Flavobacteriia</taxon>
        <taxon>Flavobacteriales</taxon>
        <taxon>Weeksellaceae</taxon>
        <taxon>Chryseobacterium group</taxon>
        <taxon>Chryseobacterium</taxon>
    </lineage>
</organism>
<dbReference type="OrthoDB" id="1274006at2"/>
<dbReference type="Proteomes" id="UP000321863">
    <property type="component" value="Unassembled WGS sequence"/>
</dbReference>
<protein>
    <submittedName>
        <fullName evidence="1">Uncharacterized protein</fullName>
    </submittedName>
</protein>
<evidence type="ECO:0000313" key="1">
    <source>
        <dbReference type="EMBL" id="GEN77355.1"/>
    </source>
</evidence>
<keyword evidence="2" id="KW-1185">Reference proteome</keyword>
<proteinExistence type="predicted"/>
<gene>
    <name evidence="1" type="ORF">CHA01nite_30950</name>
</gene>
<sequence length="250" mass="27444">MKKISLLIVTVCSVLAFGQKLSDYKYISVPSKFSTFKKEDFGLEGLLTKTLRGKNYIVIPEDKLQWPAEAQSNPCNVLMADVLNDSGFLRNKVLLQFKDCNGKVVSSAKGASNIKEYKEGYQDALKQTFISISPANPANKIIAAIQPSTEETSVSAQPAASSVPVENTSVRFSNGKTDLQKVQIDASQFILVGNNSSSPFATFKATTKNDVFRVKLQNGESTLGYYENGNIIIEMPQGNGNYSKEIFTRK</sequence>
<comment type="caution">
    <text evidence="1">The sequence shown here is derived from an EMBL/GenBank/DDBJ whole genome shotgun (WGS) entry which is preliminary data.</text>
</comment>
<accession>A0A511YQ90</accession>
<dbReference type="EMBL" id="BJYJ01000021">
    <property type="protein sequence ID" value="GEN77355.1"/>
    <property type="molecule type" value="Genomic_DNA"/>
</dbReference>